<name>A0ABS9YI65_9ACTN</name>
<organism evidence="1 2">
    <name type="scientific">Streptomyces cylindrosporus</name>
    <dbReference type="NCBI Taxonomy" id="2927583"/>
    <lineage>
        <taxon>Bacteria</taxon>
        <taxon>Bacillati</taxon>
        <taxon>Actinomycetota</taxon>
        <taxon>Actinomycetes</taxon>
        <taxon>Kitasatosporales</taxon>
        <taxon>Streptomycetaceae</taxon>
        <taxon>Streptomyces</taxon>
    </lineage>
</organism>
<comment type="caution">
    <text evidence="1">The sequence shown here is derived from an EMBL/GenBank/DDBJ whole genome shotgun (WGS) entry which is preliminary data.</text>
</comment>
<keyword evidence="2" id="KW-1185">Reference proteome</keyword>
<protein>
    <submittedName>
        <fullName evidence="1">Uncharacterized protein</fullName>
    </submittedName>
</protein>
<accession>A0ABS9YI65</accession>
<gene>
    <name evidence="1" type="ORF">MQP27_37915</name>
</gene>
<evidence type="ECO:0000313" key="2">
    <source>
        <dbReference type="Proteomes" id="UP001165269"/>
    </source>
</evidence>
<sequence>MRLDATPLPRSLSDLRHIRLASSKEPVTEGTAAMIVHMGRAAGPAPAVRGHYSEHTVVISDFSRLGLFASCPRCDASSERLRPYLTVDHLHDRALRLVICGACGWQDACDL</sequence>
<reference evidence="1" key="1">
    <citation type="submission" date="2022-03" db="EMBL/GenBank/DDBJ databases">
        <title>Streptomyces 7R015 and 7R016 isolated from Barleria lupulina in Thailand.</title>
        <authorList>
            <person name="Kanchanasin P."/>
            <person name="Phongsopitanun W."/>
            <person name="Tanasupawat S."/>
        </authorList>
    </citation>
    <scope>NUCLEOTIDE SEQUENCE</scope>
    <source>
        <strain evidence="1">7R015</strain>
    </source>
</reference>
<proteinExistence type="predicted"/>
<evidence type="ECO:0000313" key="1">
    <source>
        <dbReference type="EMBL" id="MCI3276864.1"/>
    </source>
</evidence>
<dbReference type="EMBL" id="JALDAY010000013">
    <property type="protein sequence ID" value="MCI3276864.1"/>
    <property type="molecule type" value="Genomic_DNA"/>
</dbReference>
<dbReference type="RefSeq" id="WP_242773862.1">
    <property type="nucleotide sequence ID" value="NZ_JALDAY010000013.1"/>
</dbReference>
<dbReference type="Proteomes" id="UP001165269">
    <property type="component" value="Unassembled WGS sequence"/>
</dbReference>